<feature type="non-terminal residue" evidence="1">
    <location>
        <position position="119"/>
    </location>
</feature>
<proteinExistence type="predicted"/>
<sequence length="119" mass="13121">CPLCFGGQSWQSNNSEHGFSDVDAIVCIDACFTQKHRSGHLDGPVNPTATVFLSQEDICAMEHEVNELSKSKSSTQRRSGQVLKKNYLGDGEDEFEEGMRITMSVLKGCNESFTAADER</sequence>
<dbReference type="Proteomes" id="UP000054217">
    <property type="component" value="Unassembled WGS sequence"/>
</dbReference>
<accession>A0A0C3P7C2</accession>
<dbReference type="STRING" id="870435.A0A0C3P7C2"/>
<name>A0A0C3P7C2_PISTI</name>
<dbReference type="EMBL" id="KN831977">
    <property type="protein sequence ID" value="KIO03319.1"/>
    <property type="molecule type" value="Genomic_DNA"/>
</dbReference>
<reference evidence="1 2" key="1">
    <citation type="submission" date="2014-04" db="EMBL/GenBank/DDBJ databases">
        <authorList>
            <consortium name="DOE Joint Genome Institute"/>
            <person name="Kuo A."/>
            <person name="Kohler A."/>
            <person name="Costa M.D."/>
            <person name="Nagy L.G."/>
            <person name="Floudas D."/>
            <person name="Copeland A."/>
            <person name="Barry K.W."/>
            <person name="Cichocki N."/>
            <person name="Veneault-Fourrey C."/>
            <person name="LaButti K."/>
            <person name="Lindquist E.A."/>
            <person name="Lipzen A."/>
            <person name="Lundell T."/>
            <person name="Morin E."/>
            <person name="Murat C."/>
            <person name="Sun H."/>
            <person name="Tunlid A."/>
            <person name="Henrissat B."/>
            <person name="Grigoriev I.V."/>
            <person name="Hibbett D.S."/>
            <person name="Martin F."/>
            <person name="Nordberg H.P."/>
            <person name="Cantor M.N."/>
            <person name="Hua S.X."/>
        </authorList>
    </citation>
    <scope>NUCLEOTIDE SEQUENCE [LARGE SCALE GENOMIC DNA]</scope>
    <source>
        <strain evidence="1 2">Marx 270</strain>
    </source>
</reference>
<keyword evidence="2" id="KW-1185">Reference proteome</keyword>
<protein>
    <submittedName>
        <fullName evidence="1">Uncharacterized protein</fullName>
    </submittedName>
</protein>
<organism evidence="1 2">
    <name type="scientific">Pisolithus tinctorius Marx 270</name>
    <dbReference type="NCBI Taxonomy" id="870435"/>
    <lineage>
        <taxon>Eukaryota</taxon>
        <taxon>Fungi</taxon>
        <taxon>Dikarya</taxon>
        <taxon>Basidiomycota</taxon>
        <taxon>Agaricomycotina</taxon>
        <taxon>Agaricomycetes</taxon>
        <taxon>Agaricomycetidae</taxon>
        <taxon>Boletales</taxon>
        <taxon>Sclerodermatineae</taxon>
        <taxon>Pisolithaceae</taxon>
        <taxon>Pisolithus</taxon>
    </lineage>
</organism>
<dbReference type="HOGENOM" id="CLU_004552_3_1_1"/>
<evidence type="ECO:0000313" key="1">
    <source>
        <dbReference type="EMBL" id="KIO03319.1"/>
    </source>
</evidence>
<dbReference type="OrthoDB" id="2666777at2759"/>
<dbReference type="InParanoid" id="A0A0C3P7C2"/>
<dbReference type="AlphaFoldDB" id="A0A0C3P7C2"/>
<reference evidence="2" key="2">
    <citation type="submission" date="2015-01" db="EMBL/GenBank/DDBJ databases">
        <title>Evolutionary Origins and Diversification of the Mycorrhizal Mutualists.</title>
        <authorList>
            <consortium name="DOE Joint Genome Institute"/>
            <consortium name="Mycorrhizal Genomics Consortium"/>
            <person name="Kohler A."/>
            <person name="Kuo A."/>
            <person name="Nagy L.G."/>
            <person name="Floudas D."/>
            <person name="Copeland A."/>
            <person name="Barry K.W."/>
            <person name="Cichocki N."/>
            <person name="Veneault-Fourrey C."/>
            <person name="LaButti K."/>
            <person name="Lindquist E.A."/>
            <person name="Lipzen A."/>
            <person name="Lundell T."/>
            <person name="Morin E."/>
            <person name="Murat C."/>
            <person name="Riley R."/>
            <person name="Ohm R."/>
            <person name="Sun H."/>
            <person name="Tunlid A."/>
            <person name="Henrissat B."/>
            <person name="Grigoriev I.V."/>
            <person name="Hibbett D.S."/>
            <person name="Martin F."/>
        </authorList>
    </citation>
    <scope>NUCLEOTIDE SEQUENCE [LARGE SCALE GENOMIC DNA]</scope>
    <source>
        <strain evidence="2">Marx 270</strain>
    </source>
</reference>
<evidence type="ECO:0000313" key="2">
    <source>
        <dbReference type="Proteomes" id="UP000054217"/>
    </source>
</evidence>
<feature type="non-terminal residue" evidence="1">
    <location>
        <position position="1"/>
    </location>
</feature>
<gene>
    <name evidence="1" type="ORF">M404DRAFT_110602</name>
</gene>